<keyword evidence="2" id="KW-1133">Transmembrane helix</keyword>
<feature type="transmembrane region" description="Helical" evidence="2">
    <location>
        <begin position="59"/>
        <end position="80"/>
    </location>
</feature>
<reference evidence="4 5" key="1">
    <citation type="journal article" date="2022" name="Front. Cell. Infect. Microbiol.">
        <title>The Genomes of Two Strains of Taenia crassiceps the Animal Model for the Study of Human Cysticercosis.</title>
        <authorList>
            <person name="Bobes R.J."/>
            <person name="Estrada K."/>
            <person name="Rios-Valencia D.G."/>
            <person name="Calderon-Gallegos A."/>
            <person name="de la Torre P."/>
            <person name="Carrero J.C."/>
            <person name="Sanchez-Flores A."/>
            <person name="Laclette J.P."/>
        </authorList>
    </citation>
    <scope>NUCLEOTIDE SEQUENCE [LARGE SCALE GENOMIC DNA]</scope>
    <source>
        <strain evidence="4">WFUcys</strain>
    </source>
</reference>
<sequence>MSKISSYSKTASSCVTRGECSLAAAVAFVLVCANKFGCDSIGRPLRFLLLGLHHNLRLQIYGSLFLLSFPSAVGFILTNFTKNVHWDVLIGVCVRPGDLTITMNAGTKNRNFKVHVKNGEFYIGQKVFSSVDALIDNYRRHPIYKSDLEKHFLTRPFQHPDCGAFLHNPLLPASSLQAPMLMQSR</sequence>
<accession>A0ABR4QSQ3</accession>
<evidence type="ECO:0000259" key="3">
    <source>
        <dbReference type="SMART" id="SM00252"/>
    </source>
</evidence>
<dbReference type="InterPro" id="IPR036860">
    <property type="entry name" value="SH2_dom_sf"/>
</dbReference>
<name>A0ABR4QSQ3_9CEST</name>
<evidence type="ECO:0000256" key="1">
    <source>
        <dbReference type="ARBA" id="ARBA00022999"/>
    </source>
</evidence>
<organism evidence="4 5">
    <name type="scientific">Taenia crassiceps</name>
    <dbReference type="NCBI Taxonomy" id="6207"/>
    <lineage>
        <taxon>Eukaryota</taxon>
        <taxon>Metazoa</taxon>
        <taxon>Spiralia</taxon>
        <taxon>Lophotrochozoa</taxon>
        <taxon>Platyhelminthes</taxon>
        <taxon>Cestoda</taxon>
        <taxon>Eucestoda</taxon>
        <taxon>Cyclophyllidea</taxon>
        <taxon>Taeniidae</taxon>
        <taxon>Taenia</taxon>
    </lineage>
</organism>
<keyword evidence="5" id="KW-1185">Reference proteome</keyword>
<keyword evidence="2" id="KW-0812">Transmembrane</keyword>
<proteinExistence type="predicted"/>
<dbReference type="Gene3D" id="3.30.505.10">
    <property type="entry name" value="SH2 domain"/>
    <property type="match status" value="1"/>
</dbReference>
<dbReference type="SMART" id="SM00252">
    <property type="entry name" value="SH2"/>
    <property type="match status" value="1"/>
</dbReference>
<feature type="domain" description="SH2" evidence="3">
    <location>
        <begin position="61"/>
        <end position="144"/>
    </location>
</feature>
<dbReference type="PANTHER" id="PTHR19969:SF14">
    <property type="entry name" value="DREADLOCKS, ISOFORM B"/>
    <property type="match status" value="1"/>
</dbReference>
<dbReference type="EMBL" id="JAKROA010000001">
    <property type="protein sequence ID" value="KAL5112627.1"/>
    <property type="molecule type" value="Genomic_DNA"/>
</dbReference>
<gene>
    <name evidence="4" type="ORF">TcWFU_007979</name>
</gene>
<dbReference type="InterPro" id="IPR000980">
    <property type="entry name" value="SH2"/>
</dbReference>
<comment type="caution">
    <text evidence="4">The sequence shown here is derived from an EMBL/GenBank/DDBJ whole genome shotgun (WGS) entry which is preliminary data.</text>
</comment>
<keyword evidence="1" id="KW-0727">SH2 domain</keyword>
<dbReference type="PANTHER" id="PTHR19969">
    <property type="entry name" value="SH2-SH3 ADAPTOR PROTEIN-RELATED"/>
    <property type="match status" value="1"/>
</dbReference>
<protein>
    <submittedName>
        <fullName evidence="4">Cytoplasmic protein NCK2</fullName>
    </submittedName>
</protein>
<evidence type="ECO:0000256" key="2">
    <source>
        <dbReference type="SAM" id="Phobius"/>
    </source>
</evidence>
<evidence type="ECO:0000313" key="4">
    <source>
        <dbReference type="EMBL" id="KAL5112627.1"/>
    </source>
</evidence>
<keyword evidence="2" id="KW-0472">Membrane</keyword>
<evidence type="ECO:0000313" key="5">
    <source>
        <dbReference type="Proteomes" id="UP001651158"/>
    </source>
</evidence>
<dbReference type="Proteomes" id="UP001651158">
    <property type="component" value="Unassembled WGS sequence"/>
</dbReference>
<dbReference type="InterPro" id="IPR051184">
    <property type="entry name" value="Tyrosine-phos_adapter"/>
</dbReference>
<dbReference type="SUPFAM" id="SSF55550">
    <property type="entry name" value="SH2 domain"/>
    <property type="match status" value="1"/>
</dbReference>